<dbReference type="PANTHER" id="PTHR38459">
    <property type="entry name" value="PROPHAGE BACTOPRENOL-LINKED GLUCOSE TRANSLOCASE HOMOLOG"/>
    <property type="match status" value="1"/>
</dbReference>
<dbReference type="Pfam" id="PF04138">
    <property type="entry name" value="GtrA_DPMS_TM"/>
    <property type="match status" value="1"/>
</dbReference>
<proteinExistence type="inferred from homology"/>
<protein>
    <submittedName>
        <fullName evidence="8">GtrA family protein</fullName>
    </submittedName>
</protein>
<evidence type="ECO:0000256" key="5">
    <source>
        <dbReference type="ARBA" id="ARBA00023136"/>
    </source>
</evidence>
<evidence type="ECO:0000313" key="9">
    <source>
        <dbReference type="Proteomes" id="UP001500339"/>
    </source>
</evidence>
<keyword evidence="3 6" id="KW-0812">Transmembrane</keyword>
<evidence type="ECO:0000313" key="8">
    <source>
        <dbReference type="EMBL" id="GAA0727789.1"/>
    </source>
</evidence>
<feature type="transmembrane region" description="Helical" evidence="6">
    <location>
        <begin position="12"/>
        <end position="31"/>
    </location>
</feature>
<gene>
    <name evidence="8" type="ORF">GCM10008905_25800</name>
</gene>
<organism evidence="8 9">
    <name type="scientific">Clostridium malenominatum</name>
    <dbReference type="NCBI Taxonomy" id="1539"/>
    <lineage>
        <taxon>Bacteria</taxon>
        <taxon>Bacillati</taxon>
        <taxon>Bacillota</taxon>
        <taxon>Clostridia</taxon>
        <taxon>Eubacteriales</taxon>
        <taxon>Clostridiaceae</taxon>
        <taxon>Clostridium</taxon>
    </lineage>
</organism>
<evidence type="ECO:0000256" key="1">
    <source>
        <dbReference type="ARBA" id="ARBA00004141"/>
    </source>
</evidence>
<dbReference type="Proteomes" id="UP001500339">
    <property type="component" value="Unassembled WGS sequence"/>
</dbReference>
<comment type="similarity">
    <text evidence="2">Belongs to the GtrA family.</text>
</comment>
<comment type="subcellular location">
    <subcellularLocation>
        <location evidence="1">Membrane</location>
        <topology evidence="1">Multi-pass membrane protein</topology>
    </subcellularLocation>
</comment>
<keyword evidence="9" id="KW-1185">Reference proteome</keyword>
<dbReference type="EMBL" id="BAAACF010000003">
    <property type="protein sequence ID" value="GAA0727789.1"/>
    <property type="molecule type" value="Genomic_DNA"/>
</dbReference>
<dbReference type="PANTHER" id="PTHR38459:SF1">
    <property type="entry name" value="PROPHAGE BACTOPRENOL-LINKED GLUCOSE TRANSLOCASE HOMOLOG"/>
    <property type="match status" value="1"/>
</dbReference>
<accession>A0ABP3UCZ5</accession>
<dbReference type="RefSeq" id="WP_343770287.1">
    <property type="nucleotide sequence ID" value="NZ_BAAACF010000003.1"/>
</dbReference>
<keyword evidence="5 6" id="KW-0472">Membrane</keyword>
<name>A0ABP3UCZ5_9CLOT</name>
<keyword evidence="4 6" id="KW-1133">Transmembrane helix</keyword>
<comment type="caution">
    <text evidence="8">The sequence shown here is derived from an EMBL/GenBank/DDBJ whole genome shotgun (WGS) entry which is preliminary data.</text>
</comment>
<dbReference type="InterPro" id="IPR051401">
    <property type="entry name" value="GtrA_CellWall_Glycosyl"/>
</dbReference>
<evidence type="ECO:0000256" key="3">
    <source>
        <dbReference type="ARBA" id="ARBA00022692"/>
    </source>
</evidence>
<evidence type="ECO:0000256" key="4">
    <source>
        <dbReference type="ARBA" id="ARBA00022989"/>
    </source>
</evidence>
<dbReference type="InterPro" id="IPR007267">
    <property type="entry name" value="GtrA_DPMS_TM"/>
</dbReference>
<feature type="transmembrane region" description="Helical" evidence="6">
    <location>
        <begin position="69"/>
        <end position="90"/>
    </location>
</feature>
<feature type="transmembrane region" description="Helical" evidence="6">
    <location>
        <begin position="37"/>
        <end position="57"/>
    </location>
</feature>
<reference evidence="9" key="1">
    <citation type="journal article" date="2019" name="Int. J. Syst. Evol. Microbiol.">
        <title>The Global Catalogue of Microorganisms (GCM) 10K type strain sequencing project: providing services to taxonomists for standard genome sequencing and annotation.</title>
        <authorList>
            <consortium name="The Broad Institute Genomics Platform"/>
            <consortium name="The Broad Institute Genome Sequencing Center for Infectious Disease"/>
            <person name="Wu L."/>
            <person name="Ma J."/>
        </authorList>
    </citation>
    <scope>NUCLEOTIDE SEQUENCE [LARGE SCALE GENOMIC DNA]</scope>
    <source>
        <strain evidence="9">JCM 1405</strain>
    </source>
</reference>
<sequence>MINKKIQKQFIKYLFIGGATAIFELILYTFLRKIVYLNLSLSNVIAVVMATLLNFTFNRGLAFKAASSFIRSFILYIILFALNTTFSTYAISLMVQWEIGDVIAKLITMGMITLWNFLLYRKVIFK</sequence>
<evidence type="ECO:0000256" key="6">
    <source>
        <dbReference type="SAM" id="Phobius"/>
    </source>
</evidence>
<evidence type="ECO:0000259" key="7">
    <source>
        <dbReference type="Pfam" id="PF04138"/>
    </source>
</evidence>
<feature type="domain" description="GtrA/DPMS transmembrane" evidence="7">
    <location>
        <begin position="12"/>
        <end position="125"/>
    </location>
</feature>
<feature type="transmembrane region" description="Helical" evidence="6">
    <location>
        <begin position="102"/>
        <end position="120"/>
    </location>
</feature>
<evidence type="ECO:0000256" key="2">
    <source>
        <dbReference type="ARBA" id="ARBA00009399"/>
    </source>
</evidence>